<comment type="caution">
    <text evidence="5">The sequence shown here is derived from an EMBL/GenBank/DDBJ whole genome shotgun (WGS) entry which is preliminary data.</text>
</comment>
<dbReference type="Pfam" id="PF12708">
    <property type="entry name" value="Pect-lyase_RHGA_epim"/>
    <property type="match status" value="1"/>
</dbReference>
<dbReference type="InterPro" id="IPR012334">
    <property type="entry name" value="Pectin_lyas_fold"/>
</dbReference>
<evidence type="ECO:0000313" key="5">
    <source>
        <dbReference type="EMBL" id="KAA9353466.1"/>
    </source>
</evidence>
<dbReference type="Proteomes" id="UP000326344">
    <property type="component" value="Unassembled WGS sequence"/>
</dbReference>
<dbReference type="SMART" id="SM00710">
    <property type="entry name" value="PbH1"/>
    <property type="match status" value="4"/>
</dbReference>
<evidence type="ECO:0000256" key="2">
    <source>
        <dbReference type="SAM" id="SignalP"/>
    </source>
</evidence>
<name>A0A5N1JDP3_9BACT</name>
<dbReference type="InterPro" id="IPR006626">
    <property type="entry name" value="PbH1"/>
</dbReference>
<dbReference type="AlphaFoldDB" id="A0A5N1JDP3"/>
<protein>
    <submittedName>
        <fullName evidence="5">T9SS type A sorting domain-containing protein</fullName>
    </submittedName>
</protein>
<proteinExistence type="predicted"/>
<dbReference type="EMBL" id="VTWS01000003">
    <property type="protein sequence ID" value="KAA9353466.1"/>
    <property type="molecule type" value="Genomic_DNA"/>
</dbReference>
<dbReference type="RefSeq" id="WP_150876764.1">
    <property type="nucleotide sequence ID" value="NZ_VTWS01000003.1"/>
</dbReference>
<feature type="region of interest" description="Disordered" evidence="1">
    <location>
        <begin position="471"/>
        <end position="492"/>
    </location>
</feature>
<dbReference type="SUPFAM" id="SSF51126">
    <property type="entry name" value="Pectin lyase-like"/>
    <property type="match status" value="1"/>
</dbReference>
<feature type="chain" id="PRO_5024840778" evidence="2">
    <location>
        <begin position="24"/>
        <end position="853"/>
    </location>
</feature>
<keyword evidence="6" id="KW-1185">Reference proteome</keyword>
<accession>A0A5N1JDP3</accession>
<dbReference type="InterPro" id="IPR026444">
    <property type="entry name" value="Secre_tail"/>
</dbReference>
<reference evidence="5 6" key="1">
    <citation type="submission" date="2019-09" db="EMBL/GenBank/DDBJ databases">
        <title>Genome Sequence of Larkinella sp MA1.</title>
        <authorList>
            <person name="Srinivasan S."/>
        </authorList>
    </citation>
    <scope>NUCLEOTIDE SEQUENCE [LARGE SCALE GENOMIC DNA]</scope>
    <source>
        <strain evidence="5 6">MA1</strain>
    </source>
</reference>
<gene>
    <name evidence="5" type="ORF">F0P93_12525</name>
</gene>
<feature type="domain" description="Secretion system C-terminal sorting" evidence="4">
    <location>
        <begin position="782"/>
        <end position="848"/>
    </location>
</feature>
<dbReference type="NCBIfam" id="TIGR04183">
    <property type="entry name" value="Por_Secre_tail"/>
    <property type="match status" value="1"/>
</dbReference>
<evidence type="ECO:0000259" key="3">
    <source>
        <dbReference type="Pfam" id="PF12708"/>
    </source>
</evidence>
<dbReference type="InterPro" id="IPR011050">
    <property type="entry name" value="Pectin_lyase_fold/virulence"/>
</dbReference>
<evidence type="ECO:0000256" key="1">
    <source>
        <dbReference type="SAM" id="MobiDB-lite"/>
    </source>
</evidence>
<dbReference type="InterPro" id="IPR024535">
    <property type="entry name" value="RHGA/B-epi-like_pectate_lyase"/>
</dbReference>
<organism evidence="5 6">
    <name type="scientific">Larkinella humicola</name>
    <dbReference type="NCBI Taxonomy" id="2607654"/>
    <lineage>
        <taxon>Bacteria</taxon>
        <taxon>Pseudomonadati</taxon>
        <taxon>Bacteroidota</taxon>
        <taxon>Cytophagia</taxon>
        <taxon>Cytophagales</taxon>
        <taxon>Spirosomataceae</taxon>
        <taxon>Larkinella</taxon>
    </lineage>
</organism>
<sequence>MYRFLFWLSVLLGGLLSSQTAEAQPVIFNASPSAQPGETVGLQGSFGASARAYFNKGTATTPTALPIQVQSANQLTVQIPAQTGLDLYEIWVEDQGQRSPSVFVNQALGHHFDSPEVYADGTVRIFGRNLKLAGANPRVRLLADGSNTVHEAVVNTEQSDAYQLSLKLPGSLQAGVAYTVSVTNGLGGTAGETRMESKLTAVTPGQDYFQLGVGWAAKLDFYRNVYNVKTDTRLPVKAVGNGVANDQPALQQAINRVAADGGGIVYLPAGTYKLLTPNFEYLRMRNRVVIQGAGKGQTIIQFGYEPGVSHLGVSWPEITRQAGLADLSLLNIDETGSGQLSSSRGQGTEIFLQRVRFDLNRSDWLWLANSDKLVIANTDLSQGVDSQYDYRGPLQLNGCRNFVLRDNTFNYAVDGLNLNETQDGVFENNVVIRDGSARYPANTIHHVLILSFARNVAMLKNEFKVVNGPAQNGNDGETILSEGGGADRIDEDAGTVSGATATTLQDQSKTWGSFRRQPVVAIVSGRGMGQWRRIISRSGSTLQLDRAWDVIPEAGSHYAIFNWGAENWLVLNNRMEGNRRGITLYHTSTNLVAIVNNTLLNSGSIDLTPVQQLYNGRQQFIPVYNTQIVGNTVSNTDRSNGVFIGVHAVQHRQERTFGTSVVGLEVRGNTLRAGVPNTPAVVDAEFPEGYLNYLEYNPVTFYQDERIPAVLGSIFENNTAINCNNALYVNSGSYNTLVCNLKLENSPNAIRDDRLDRVSHASVSTSLCLITGDEESQLVVKIYPNPATTELHVQLSAAGAQLKVYSLAGALFMDTRTATSEANLDVRRLPVGPYVLQVQPDQGSVVSECFIKY</sequence>
<feature type="domain" description="Rhamnogalacturonase A/B/Epimerase-like pectate lyase" evidence="3">
    <location>
        <begin position="238"/>
        <end position="301"/>
    </location>
</feature>
<keyword evidence="2" id="KW-0732">Signal</keyword>
<evidence type="ECO:0000313" key="6">
    <source>
        <dbReference type="Proteomes" id="UP000326344"/>
    </source>
</evidence>
<dbReference type="Gene3D" id="2.160.20.10">
    <property type="entry name" value="Single-stranded right-handed beta-helix, Pectin lyase-like"/>
    <property type="match status" value="1"/>
</dbReference>
<evidence type="ECO:0000259" key="4">
    <source>
        <dbReference type="Pfam" id="PF18962"/>
    </source>
</evidence>
<dbReference type="Pfam" id="PF18962">
    <property type="entry name" value="Por_Secre_tail"/>
    <property type="match status" value="1"/>
</dbReference>
<feature type="signal peptide" evidence="2">
    <location>
        <begin position="1"/>
        <end position="23"/>
    </location>
</feature>